<dbReference type="EMBL" id="CAJNOE010000148">
    <property type="protein sequence ID" value="CAF0979187.1"/>
    <property type="molecule type" value="Genomic_DNA"/>
</dbReference>
<dbReference type="InterPro" id="IPR058951">
    <property type="entry name" value="WHD_Rad26_CSB-like"/>
</dbReference>
<dbReference type="GO" id="GO:0004386">
    <property type="term" value="F:helicase activity"/>
    <property type="evidence" value="ECO:0007669"/>
    <property type="project" value="UniProtKB-KW"/>
</dbReference>
<accession>A0A814F7Q1</accession>
<dbReference type="GO" id="GO:0006283">
    <property type="term" value="P:transcription-coupled nucleotide-excision repair"/>
    <property type="evidence" value="ECO:0007669"/>
    <property type="project" value="TreeGrafter"/>
</dbReference>
<evidence type="ECO:0000256" key="12">
    <source>
        <dbReference type="ARBA" id="ARBA00076356"/>
    </source>
</evidence>
<dbReference type="SMART" id="SM00490">
    <property type="entry name" value="HELICc"/>
    <property type="match status" value="1"/>
</dbReference>
<keyword evidence="4" id="KW-0227">DNA damage</keyword>
<evidence type="ECO:0000256" key="7">
    <source>
        <dbReference type="ARBA" id="ARBA00022840"/>
    </source>
</evidence>
<evidence type="ECO:0000256" key="14">
    <source>
        <dbReference type="SAM" id="Coils"/>
    </source>
</evidence>
<feature type="compositionally biased region" description="Basic and acidic residues" evidence="15">
    <location>
        <begin position="215"/>
        <end position="236"/>
    </location>
</feature>
<evidence type="ECO:0000256" key="5">
    <source>
        <dbReference type="ARBA" id="ARBA00022801"/>
    </source>
</evidence>
<feature type="domain" description="Helicase ATP-binding" evidence="16">
    <location>
        <begin position="406"/>
        <end position="582"/>
    </location>
</feature>
<dbReference type="Pfam" id="PF25875">
    <property type="entry name" value="WHD_Rad26_CSB"/>
    <property type="match status" value="1"/>
</dbReference>
<comment type="subcellular location">
    <subcellularLocation>
        <location evidence="1">Nucleus</location>
    </subcellularLocation>
</comment>
<dbReference type="Pfam" id="PF00271">
    <property type="entry name" value="Helicase_C"/>
    <property type="match status" value="1"/>
</dbReference>
<dbReference type="GO" id="GO:0005524">
    <property type="term" value="F:ATP binding"/>
    <property type="evidence" value="ECO:0007669"/>
    <property type="project" value="UniProtKB-KW"/>
</dbReference>
<dbReference type="GO" id="GO:0016787">
    <property type="term" value="F:hydrolase activity"/>
    <property type="evidence" value="ECO:0007669"/>
    <property type="project" value="UniProtKB-KW"/>
</dbReference>
<dbReference type="Gene3D" id="3.40.50.300">
    <property type="entry name" value="P-loop containing nucleotide triphosphate hydrolases"/>
    <property type="match status" value="1"/>
</dbReference>
<dbReference type="EMBL" id="CAJOBB010002737">
    <property type="protein sequence ID" value="CAF3994636.1"/>
    <property type="molecule type" value="Genomic_DNA"/>
</dbReference>
<evidence type="ECO:0000256" key="11">
    <source>
        <dbReference type="ARBA" id="ARBA00071998"/>
    </source>
</evidence>
<dbReference type="InterPro" id="IPR000330">
    <property type="entry name" value="SNF2_N"/>
</dbReference>
<feature type="compositionally biased region" description="Polar residues" evidence="15">
    <location>
        <begin position="1"/>
        <end position="12"/>
    </location>
</feature>
<dbReference type="PANTHER" id="PTHR45629">
    <property type="entry name" value="SNF2/RAD54 FAMILY MEMBER"/>
    <property type="match status" value="1"/>
</dbReference>
<keyword evidence="5" id="KW-0378">Hydrolase</keyword>
<keyword evidence="3" id="KW-0547">Nucleotide-binding</keyword>
<evidence type="ECO:0000256" key="15">
    <source>
        <dbReference type="SAM" id="MobiDB-lite"/>
    </source>
</evidence>
<feature type="compositionally biased region" description="Polar residues" evidence="15">
    <location>
        <begin position="167"/>
        <end position="176"/>
    </location>
</feature>
<feature type="region of interest" description="Disordered" evidence="15">
    <location>
        <begin position="214"/>
        <end position="340"/>
    </location>
</feature>
<evidence type="ECO:0000256" key="6">
    <source>
        <dbReference type="ARBA" id="ARBA00022806"/>
    </source>
</evidence>
<evidence type="ECO:0000256" key="10">
    <source>
        <dbReference type="ARBA" id="ARBA00023242"/>
    </source>
</evidence>
<dbReference type="SUPFAM" id="SSF52540">
    <property type="entry name" value="P-loop containing nucleoside triphosphate hydrolases"/>
    <property type="match status" value="2"/>
</dbReference>
<dbReference type="InterPro" id="IPR001650">
    <property type="entry name" value="Helicase_C-like"/>
</dbReference>
<dbReference type="PANTHER" id="PTHR45629:SF7">
    <property type="entry name" value="DNA EXCISION REPAIR PROTEIN ERCC-6-RELATED"/>
    <property type="match status" value="1"/>
</dbReference>
<evidence type="ECO:0000313" key="20">
    <source>
        <dbReference type="Proteomes" id="UP000663860"/>
    </source>
</evidence>
<dbReference type="PROSITE" id="PS51192">
    <property type="entry name" value="HELICASE_ATP_BIND_1"/>
    <property type="match status" value="1"/>
</dbReference>
<keyword evidence="9" id="KW-0234">DNA repair</keyword>
<dbReference type="InterPro" id="IPR014001">
    <property type="entry name" value="Helicase_ATP-bd"/>
</dbReference>
<dbReference type="Proteomes" id="UP000663868">
    <property type="component" value="Unassembled WGS sequence"/>
</dbReference>
<dbReference type="GO" id="GO:0008094">
    <property type="term" value="F:ATP-dependent activity, acting on DNA"/>
    <property type="evidence" value="ECO:0007669"/>
    <property type="project" value="TreeGrafter"/>
</dbReference>
<gene>
    <name evidence="18" type="ORF">IZO911_LOCUS16476</name>
    <name evidence="19" type="ORF">KXQ929_LOCUS28114</name>
</gene>
<comment type="caution">
    <text evidence="18">The sequence shown here is derived from an EMBL/GenBank/DDBJ whole genome shotgun (WGS) entry which is preliminary data.</text>
</comment>
<evidence type="ECO:0000259" key="17">
    <source>
        <dbReference type="PROSITE" id="PS51194"/>
    </source>
</evidence>
<dbReference type="Proteomes" id="UP000663860">
    <property type="component" value="Unassembled WGS sequence"/>
</dbReference>
<dbReference type="InterPro" id="IPR027417">
    <property type="entry name" value="P-loop_NTPase"/>
</dbReference>
<evidence type="ECO:0000256" key="4">
    <source>
        <dbReference type="ARBA" id="ARBA00022763"/>
    </source>
</evidence>
<comment type="similarity">
    <text evidence="2">Belongs to the SNF2/RAD54 helicase family.</text>
</comment>
<evidence type="ECO:0000256" key="3">
    <source>
        <dbReference type="ARBA" id="ARBA00022741"/>
    </source>
</evidence>
<organism evidence="18 20">
    <name type="scientific">Adineta steineri</name>
    <dbReference type="NCBI Taxonomy" id="433720"/>
    <lineage>
        <taxon>Eukaryota</taxon>
        <taxon>Metazoa</taxon>
        <taxon>Spiralia</taxon>
        <taxon>Gnathifera</taxon>
        <taxon>Rotifera</taxon>
        <taxon>Eurotatoria</taxon>
        <taxon>Bdelloidea</taxon>
        <taxon>Adinetida</taxon>
        <taxon>Adinetidae</taxon>
        <taxon>Adineta</taxon>
    </lineage>
</organism>
<name>A0A814F7Q1_9BILA</name>
<evidence type="ECO:0000256" key="1">
    <source>
        <dbReference type="ARBA" id="ARBA00004123"/>
    </source>
</evidence>
<feature type="region of interest" description="Disordered" evidence="15">
    <location>
        <begin position="1"/>
        <end position="22"/>
    </location>
</feature>
<dbReference type="CDD" id="cd18793">
    <property type="entry name" value="SF2_C_SNF"/>
    <property type="match status" value="1"/>
</dbReference>
<dbReference type="InterPro" id="IPR049730">
    <property type="entry name" value="SNF2/RAD54-like_C"/>
</dbReference>
<feature type="compositionally biased region" description="Acidic residues" evidence="15">
    <location>
        <begin position="309"/>
        <end position="319"/>
    </location>
</feature>
<feature type="region of interest" description="Disordered" evidence="15">
    <location>
        <begin position="154"/>
        <end position="176"/>
    </location>
</feature>
<dbReference type="CDD" id="cd18000">
    <property type="entry name" value="DEXHc_ERCC6"/>
    <property type="match status" value="1"/>
</dbReference>
<dbReference type="InterPro" id="IPR038718">
    <property type="entry name" value="SNF2-like_sf"/>
</dbReference>
<feature type="compositionally biased region" description="Polar residues" evidence="15">
    <location>
        <begin position="1073"/>
        <end position="1084"/>
    </location>
</feature>
<sequence>MNETNTDSNPSTIADEDENHIPEKFKLDRKKIQTATLVDEDDELNQLGLTIFNQADLEQGLIDQVDNVVSSHERQHKTAHIEKQIQSLEQTNSSLRSNISAKQQILSTIDKATYLASRRETQKANIEKTIKELKQQLAKNIAKVNSLKTELIGLSPMGDDDDDNQSKRTTTSTSLFDTLMPTLRNYDENGLIKPTTDQNERLTSFDSFMQGLDQDYDKRKQLKNKPIERKSSESKKTTTAPPPPQVSLTLDGPIEYRDKKIKKKPAPPPPPPPVKKAKAKAKPQKRPVLSSSSSEDEERETDPSKMVYDEDEAWFESDEEEKRRLIDENDDSYEPKKKRKRILAKDDGDDKQYFTRLRDFYADQKPPCHINNSENEDVEMSPGFWMPLTIWNRLFNYQRAGVKWLWELYEQKCGGIIADEMGLGKTIQIIAYLAAFHYSRVRDNQHRFRGLGPVLIVCPSTLLHQWVHEFHEWWPEFRVAVLHESGSFQGKKGNRLIQKIGTTAAGILVTSYANILIHYDTLSSYQWHYFILDEGHKIRNPDAQITSACKSFRTPHRIILSGSPMQNNLRELWSLFDFVFPGKLGTLPTFMEHFAIPITRGGYANATPIEVQTAYKCACILRDTIKKYLIRRIKSEQNVVLKLPTKNEQVLFCRLTKVQRNIYKEYLKSQQCKDILQGSLQVFVGLINLRKICNHPDLFTDWTSYRPEYGEDPNEVGQYGYLKRSGKMVVLENLLKIWYRQNNRCLLFTQSKQMLNILEGFLIKHNYVYLKMDGTTSIASRQGLVTQYNTDPSIFVFLLTTRVGGLGINLTGANRVLIFDPDWNPSTDMQARERAWRIGQTKNVTIYRLLTSGTIEEKIYHRQIFKQFLTNRVLQDPKQRRFFKSNDLHELFRYDDDNDSGGEDDERTETSILLAGTNSEINLKENYKKRKRNKSAKFEGQRVPNLTKVDSKTTTNQQDVQIDIEKEKDDYVLSKLFKKSGVHSALQHDAIIDNSINDFVFIEAEAHRYAEEAVKALKRSAQECYSAESGIPNWGAKNIQHIRRFGSRSNKDVVVPDEVEEEQPSSSSASSVTRKVNTRPSNASTNLLQNIRERKRQQTEFVVHTNAETTENHEDEHKSNDDDGLILIRDLKDYLSAGGSMHGKATTAEIIDHFQTRLNGKPGLVPKFKSLLKEIADLQRAPSGMGFWVLKEEFRGP</sequence>
<dbReference type="InterPro" id="IPR050496">
    <property type="entry name" value="SNF2_RAD54_helicase_repair"/>
</dbReference>
<evidence type="ECO:0000313" key="18">
    <source>
        <dbReference type="EMBL" id="CAF0979187.1"/>
    </source>
</evidence>
<evidence type="ECO:0000256" key="8">
    <source>
        <dbReference type="ARBA" id="ARBA00023125"/>
    </source>
</evidence>
<keyword evidence="6" id="KW-0347">Helicase</keyword>
<dbReference type="AlphaFoldDB" id="A0A814F7Q1"/>
<reference evidence="18" key="1">
    <citation type="submission" date="2021-02" db="EMBL/GenBank/DDBJ databases">
        <authorList>
            <person name="Nowell W R."/>
        </authorList>
    </citation>
    <scope>NUCLEOTIDE SEQUENCE</scope>
</reference>
<feature type="region of interest" description="Disordered" evidence="15">
    <location>
        <begin position="1056"/>
        <end position="1084"/>
    </location>
</feature>
<keyword evidence="8" id="KW-0238">DNA-binding</keyword>
<protein>
    <recommendedName>
        <fullName evidence="11">DNA excision repair protein ERCC-6</fullName>
    </recommendedName>
    <alternativeName>
        <fullName evidence="12">ATP-dependent helicase ERCC6</fullName>
    </alternativeName>
    <alternativeName>
        <fullName evidence="13">Cockayne syndrome protein CSB</fullName>
    </alternativeName>
</protein>
<feature type="domain" description="Helicase C-terminal" evidence="17">
    <location>
        <begin position="730"/>
        <end position="889"/>
    </location>
</feature>
<dbReference type="GO" id="GO:0005634">
    <property type="term" value="C:nucleus"/>
    <property type="evidence" value="ECO:0007669"/>
    <property type="project" value="UniProtKB-SubCell"/>
</dbReference>
<dbReference type="FunFam" id="3.40.50.300:FF:000863">
    <property type="entry name" value="DNA excision repair protein ERCC-6"/>
    <property type="match status" value="1"/>
</dbReference>
<feature type="compositionally biased region" description="Basic residues" evidence="15">
    <location>
        <begin position="275"/>
        <end position="285"/>
    </location>
</feature>
<dbReference type="Pfam" id="PF00176">
    <property type="entry name" value="SNF2-rel_dom"/>
    <property type="match status" value="1"/>
</dbReference>
<keyword evidence="7" id="KW-0067">ATP-binding</keyword>
<keyword evidence="10" id="KW-0539">Nucleus</keyword>
<evidence type="ECO:0000256" key="9">
    <source>
        <dbReference type="ARBA" id="ARBA00023204"/>
    </source>
</evidence>
<proteinExistence type="inferred from homology"/>
<feature type="coiled-coil region" evidence="14">
    <location>
        <begin position="78"/>
        <end position="150"/>
    </location>
</feature>
<dbReference type="PROSITE" id="PS51194">
    <property type="entry name" value="HELICASE_CTER"/>
    <property type="match status" value="1"/>
</dbReference>
<evidence type="ECO:0000259" key="16">
    <source>
        <dbReference type="PROSITE" id="PS51192"/>
    </source>
</evidence>
<dbReference type="CDD" id="cd22254">
    <property type="entry name" value="CSB_WHD"/>
    <property type="match status" value="1"/>
</dbReference>
<evidence type="ECO:0000256" key="13">
    <source>
        <dbReference type="ARBA" id="ARBA00079118"/>
    </source>
</evidence>
<evidence type="ECO:0000313" key="19">
    <source>
        <dbReference type="EMBL" id="CAF3994636.1"/>
    </source>
</evidence>
<keyword evidence="14" id="KW-0175">Coiled coil</keyword>
<evidence type="ECO:0000256" key="2">
    <source>
        <dbReference type="ARBA" id="ARBA00007025"/>
    </source>
</evidence>
<dbReference type="Gene3D" id="3.40.50.10810">
    <property type="entry name" value="Tandem AAA-ATPase domain"/>
    <property type="match status" value="1"/>
</dbReference>
<dbReference type="SMART" id="SM00487">
    <property type="entry name" value="DEXDc"/>
    <property type="match status" value="1"/>
</dbReference>
<dbReference type="FunFam" id="3.40.50.10810:FF:000042">
    <property type="entry name" value="SNF2 family helicase-like protein"/>
    <property type="match status" value="1"/>
</dbReference>